<dbReference type="EMBL" id="CP000855">
    <property type="protein sequence ID" value="ACJ16639.1"/>
    <property type="molecule type" value="Genomic_DNA"/>
</dbReference>
<sequence>MIRKLSLKLTLDFDAGTLYAEVNENLGIEAGTLLLNRGLKVEKAPVKFSQEIKGFKGIEAFRANVVRLDRPVENIKLSYSGKLGSYKDVLPYLKDSISQDYTLLRTDSLFYPIPAEPSFESLVKSVVSSEFDAEITIEGVPNDLTVAFGGEIHGERLRIEGTNRLDIAVAPFEVIEEEPFRLFVLSGEGVERTVGLLRGAYDFYSSLLGRRGFTYTVIETPENYGGQAGKGYMLVSGSSLRAEVPANIYHELAHLWNPRATQEAHLSRFFDEAFANYLTALAIREIHGEDAFRRFMENLRRNYEAIVRKFPEAERLKPSEWGRLDLWELPYTKGALILHELHRKAGNFFYEILKRLVREERVDFEVFREIVKETTGLELDI</sequence>
<dbReference type="OrthoDB" id="85764at2157"/>
<dbReference type="eggNOG" id="arCOG02969">
    <property type="taxonomic scope" value="Archaea"/>
</dbReference>
<dbReference type="GeneID" id="7018173"/>
<dbReference type="SUPFAM" id="SSF55486">
    <property type="entry name" value="Metalloproteases ('zincins'), catalytic domain"/>
    <property type="match status" value="1"/>
</dbReference>
<dbReference type="Proteomes" id="UP000002727">
    <property type="component" value="Chromosome"/>
</dbReference>
<dbReference type="AlphaFoldDB" id="B6YX26"/>
<reference evidence="1 2" key="1">
    <citation type="journal article" date="2008" name="J. Bacteriol.">
        <title>The complete genome sequence of Thermococcus onnurineus NA1 reveals a mixed heterotrophic and carboxydotrophic metabolism.</title>
        <authorList>
            <person name="Lee H.S."/>
            <person name="Kang S.G."/>
            <person name="Bae S.S."/>
            <person name="Lim J.K."/>
            <person name="Cho Y."/>
            <person name="Kim Y.J."/>
            <person name="Jeon J.H."/>
            <person name="Cha S.S."/>
            <person name="Kwon K.K."/>
            <person name="Kim H.T."/>
            <person name="Park C.J."/>
            <person name="Lee H.W."/>
            <person name="Kim S.I."/>
            <person name="Chun J."/>
            <person name="Colwell R.R."/>
            <person name="Kim S.J."/>
            <person name="Lee J.H."/>
        </authorList>
    </citation>
    <scope>NUCLEOTIDE SEQUENCE [LARGE SCALE GENOMIC DNA]</scope>
    <source>
        <strain evidence="1 2">NA1</strain>
    </source>
</reference>
<evidence type="ECO:0008006" key="3">
    <source>
        <dbReference type="Google" id="ProtNLM"/>
    </source>
</evidence>
<protein>
    <recommendedName>
        <fullName evidence="3">Peptidase M1 membrane alanine aminopeptidase domain-containing protein</fullName>
    </recommendedName>
</protein>
<name>B6YX26_THEON</name>
<dbReference type="HOGENOM" id="CLU_720846_0_0_2"/>
<dbReference type="KEGG" id="ton:TON_1151"/>
<keyword evidence="2" id="KW-1185">Reference proteome</keyword>
<dbReference type="PATRIC" id="fig|523850.10.peg.1158"/>
<evidence type="ECO:0000313" key="1">
    <source>
        <dbReference type="EMBL" id="ACJ16639.1"/>
    </source>
</evidence>
<proteinExistence type="predicted"/>
<dbReference type="STRING" id="523850.TON_1151"/>
<evidence type="ECO:0000313" key="2">
    <source>
        <dbReference type="Proteomes" id="UP000002727"/>
    </source>
</evidence>
<dbReference type="InterPro" id="IPR027268">
    <property type="entry name" value="Peptidase_M4/M1_CTD_sf"/>
</dbReference>
<organism evidence="1 2">
    <name type="scientific">Thermococcus onnurineus (strain NA1)</name>
    <dbReference type="NCBI Taxonomy" id="523850"/>
    <lineage>
        <taxon>Archaea</taxon>
        <taxon>Methanobacteriati</taxon>
        <taxon>Methanobacteriota</taxon>
        <taxon>Thermococci</taxon>
        <taxon>Thermococcales</taxon>
        <taxon>Thermococcaceae</taxon>
        <taxon>Thermococcus</taxon>
    </lineage>
</organism>
<gene>
    <name evidence="1" type="ordered locus">TON_1151</name>
</gene>
<dbReference type="Gene3D" id="1.10.390.10">
    <property type="entry name" value="Neutral Protease Domain 2"/>
    <property type="match status" value="1"/>
</dbReference>
<dbReference type="RefSeq" id="WP_012572111.1">
    <property type="nucleotide sequence ID" value="NC_011529.1"/>
</dbReference>
<accession>B6YX26</accession>